<reference evidence="11" key="1">
    <citation type="submission" date="2019-04" db="EMBL/GenBank/DDBJ databases">
        <authorList>
            <person name="Alioto T."/>
            <person name="Alioto T."/>
        </authorList>
    </citation>
    <scope>NUCLEOTIDE SEQUENCE [LARGE SCALE GENOMIC DNA]</scope>
</reference>
<keyword evidence="12" id="KW-1185">Reference proteome</keyword>
<proteinExistence type="inferred from homology"/>
<accession>A0A5E4C9Y4</accession>
<comment type="caution">
    <text evidence="11">The sequence shown here is derived from an EMBL/GenBank/DDBJ whole genome shotgun (WGS) entry which is preliminary data.</text>
</comment>
<evidence type="ECO:0000256" key="7">
    <source>
        <dbReference type="ARBA" id="ARBA00023136"/>
    </source>
</evidence>
<organism evidence="11 12">
    <name type="scientific">Marmota monax</name>
    <name type="common">Woodchuck</name>
    <dbReference type="NCBI Taxonomy" id="9995"/>
    <lineage>
        <taxon>Eukaryota</taxon>
        <taxon>Metazoa</taxon>
        <taxon>Chordata</taxon>
        <taxon>Craniata</taxon>
        <taxon>Vertebrata</taxon>
        <taxon>Euteleostomi</taxon>
        <taxon>Mammalia</taxon>
        <taxon>Eutheria</taxon>
        <taxon>Euarchontoglires</taxon>
        <taxon>Glires</taxon>
        <taxon>Rodentia</taxon>
        <taxon>Sciuromorpha</taxon>
        <taxon>Sciuridae</taxon>
        <taxon>Xerinae</taxon>
        <taxon>Marmotini</taxon>
        <taxon>Marmota</taxon>
    </lineage>
</organism>
<evidence type="ECO:0000256" key="1">
    <source>
        <dbReference type="ARBA" id="ARBA00004477"/>
    </source>
</evidence>
<keyword evidence="5" id="KW-0256">Endoplasmic reticulum</keyword>
<dbReference type="GO" id="GO:0043529">
    <property type="term" value="C:GET complex"/>
    <property type="evidence" value="ECO:0007669"/>
    <property type="project" value="TreeGrafter"/>
</dbReference>
<dbReference type="PANTHER" id="PTHR42650:SF1">
    <property type="entry name" value="GUIDED ENTRY OF TAIL-ANCHORED PROTEINS FACTOR 1"/>
    <property type="match status" value="1"/>
</dbReference>
<comment type="subcellular location">
    <subcellularLocation>
        <location evidence="1">Endoplasmic reticulum membrane</location>
        <topology evidence="1">Multi-pass membrane protein</topology>
    </subcellularLocation>
</comment>
<gene>
    <name evidence="11" type="ORF">MONAX_5E001862</name>
</gene>
<keyword evidence="6 10" id="KW-1133">Transmembrane helix</keyword>
<dbReference type="Proteomes" id="UP000335636">
    <property type="component" value="Unassembled WGS sequence"/>
</dbReference>
<keyword evidence="7 10" id="KW-0472">Membrane</keyword>
<keyword evidence="4 10" id="KW-0812">Transmembrane</keyword>
<dbReference type="GO" id="GO:0043495">
    <property type="term" value="F:protein-membrane adaptor activity"/>
    <property type="evidence" value="ECO:0007669"/>
    <property type="project" value="TreeGrafter"/>
</dbReference>
<evidence type="ECO:0000313" key="12">
    <source>
        <dbReference type="Proteomes" id="UP000335636"/>
    </source>
</evidence>
<dbReference type="GO" id="GO:0071816">
    <property type="term" value="P:tail-anchored membrane protein insertion into ER membrane"/>
    <property type="evidence" value="ECO:0007669"/>
    <property type="project" value="InterPro"/>
</dbReference>
<evidence type="ECO:0000313" key="11">
    <source>
        <dbReference type="EMBL" id="VTJ78009.1"/>
    </source>
</evidence>
<evidence type="ECO:0000256" key="4">
    <source>
        <dbReference type="ARBA" id="ARBA00022692"/>
    </source>
</evidence>
<evidence type="ECO:0000256" key="2">
    <source>
        <dbReference type="ARBA" id="ARBA00010799"/>
    </source>
</evidence>
<evidence type="ECO:0000256" key="3">
    <source>
        <dbReference type="ARBA" id="ARBA00017951"/>
    </source>
</evidence>
<evidence type="ECO:0000256" key="5">
    <source>
        <dbReference type="ARBA" id="ARBA00022824"/>
    </source>
</evidence>
<dbReference type="Pfam" id="PF04420">
    <property type="entry name" value="CHD5"/>
    <property type="match status" value="1"/>
</dbReference>
<comment type="similarity">
    <text evidence="2">Belongs to the WRB/GET1 family.</text>
</comment>
<dbReference type="InterPro" id="IPR029012">
    <property type="entry name" value="Helix_hairpin_bin_sf"/>
</dbReference>
<evidence type="ECO:0000256" key="10">
    <source>
        <dbReference type="SAM" id="Phobius"/>
    </source>
</evidence>
<dbReference type="GO" id="GO:0005789">
    <property type="term" value="C:endoplasmic reticulum membrane"/>
    <property type="evidence" value="ECO:0007669"/>
    <property type="project" value="UniProtKB-SubCell"/>
</dbReference>
<name>A0A5E4C9Y4_MARMO</name>
<evidence type="ECO:0000256" key="9">
    <source>
        <dbReference type="ARBA" id="ARBA00033006"/>
    </source>
</evidence>
<dbReference type="Gene3D" id="1.10.287.660">
    <property type="entry name" value="Helix hairpin bin"/>
    <property type="match status" value="1"/>
</dbReference>
<dbReference type="InterPro" id="IPR028945">
    <property type="entry name" value="Get1"/>
</dbReference>
<feature type="transmembrane region" description="Helical" evidence="10">
    <location>
        <begin position="6"/>
        <end position="28"/>
    </location>
</feature>
<evidence type="ECO:0000256" key="6">
    <source>
        <dbReference type="ARBA" id="ARBA00022989"/>
    </source>
</evidence>
<dbReference type="PROSITE" id="PS51257">
    <property type="entry name" value="PROKAR_LIPOPROTEIN"/>
    <property type="match status" value="1"/>
</dbReference>
<dbReference type="AlphaFoldDB" id="A0A5E4C9Y4"/>
<dbReference type="PANTHER" id="PTHR42650">
    <property type="entry name" value="TAIL-ANCHORED PROTEIN INSERTION RECEPTOR WRB"/>
    <property type="match status" value="1"/>
</dbReference>
<protein>
    <recommendedName>
        <fullName evidence="3">Guided entry of tail-anchored proteins factor 1</fullName>
    </recommendedName>
    <alternativeName>
        <fullName evidence="8">Tail-anchored protein insertion receptor WRB</fullName>
    </alternativeName>
    <alternativeName>
        <fullName evidence="9">Tryptophan-rich basic protein</fullName>
    </alternativeName>
</protein>
<sequence length="90" mass="10370">MSLTEARLWASLPVLCFLFGCSVLRILLLSLKSRVLQKDAEQESQMRAEIQDMQQELSTVNIMDEFARYARLEKKINKMMDSCESPGQLN</sequence>
<dbReference type="EMBL" id="CABDUW010001025">
    <property type="protein sequence ID" value="VTJ78009.1"/>
    <property type="molecule type" value="Genomic_DNA"/>
</dbReference>
<evidence type="ECO:0000256" key="8">
    <source>
        <dbReference type="ARBA" id="ARBA00032437"/>
    </source>
</evidence>